<keyword evidence="2" id="KW-1185">Reference proteome</keyword>
<dbReference type="OrthoDB" id="7843264at2"/>
<dbReference type="Proteomes" id="UP000193207">
    <property type="component" value="Unassembled WGS sequence"/>
</dbReference>
<name>A0A1X6Y5J8_9RHOB</name>
<dbReference type="Gene3D" id="3.40.50.300">
    <property type="entry name" value="P-loop containing nucleotide triphosphate hydrolases"/>
    <property type="match status" value="1"/>
</dbReference>
<dbReference type="RefSeq" id="WP_085815849.1">
    <property type="nucleotide sequence ID" value="NZ_FWFU01000001.1"/>
</dbReference>
<dbReference type="AlphaFoldDB" id="A0A1X6Y5J8"/>
<organism evidence="1 2">
    <name type="scientific">Roseovarius halotolerans</name>
    <dbReference type="NCBI Taxonomy" id="505353"/>
    <lineage>
        <taxon>Bacteria</taxon>
        <taxon>Pseudomonadati</taxon>
        <taxon>Pseudomonadota</taxon>
        <taxon>Alphaproteobacteria</taxon>
        <taxon>Rhodobacterales</taxon>
        <taxon>Roseobacteraceae</taxon>
        <taxon>Roseovarius</taxon>
    </lineage>
</organism>
<dbReference type="SUPFAM" id="SSF52540">
    <property type="entry name" value="P-loop containing nucleoside triphosphate hydrolases"/>
    <property type="match status" value="1"/>
</dbReference>
<dbReference type="InterPro" id="IPR027417">
    <property type="entry name" value="P-loop_NTPase"/>
</dbReference>
<gene>
    <name evidence="1" type="ORF">ROH8110_00099</name>
</gene>
<accession>A0A1X6Y5J8</accession>
<sequence length="232" mass="26439">MFLENLIARHCPGVTAEHEPSPSRYLMMLGNMRNDWGVMACATRRLARYHQEKHHGKPGKYIEINPFLCPVTDLLAATPAPIRIVHMLRSPGAWAQSMTTFKASTRYRHVIDYVPFAKPYPAPRPKDWNRLSPFAKGLHRWNWCNTRIAALEPVAQSYIRVRCEDLFSEDPERSRTVLAGIFATLDLPFPERLASEEFQLRVNPAPQGDDLRDPPLERAICGKVAAAFGYDL</sequence>
<proteinExistence type="predicted"/>
<reference evidence="1 2" key="1">
    <citation type="submission" date="2017-03" db="EMBL/GenBank/DDBJ databases">
        <authorList>
            <person name="Afonso C.L."/>
            <person name="Miller P.J."/>
            <person name="Scott M.A."/>
            <person name="Spackman E."/>
            <person name="Goraichik I."/>
            <person name="Dimitrov K.M."/>
            <person name="Suarez D.L."/>
            <person name="Swayne D.E."/>
        </authorList>
    </citation>
    <scope>NUCLEOTIDE SEQUENCE [LARGE SCALE GENOMIC DNA]</scope>
    <source>
        <strain evidence="1 2">CECT 8110</strain>
    </source>
</reference>
<dbReference type="EMBL" id="FWFU01000001">
    <property type="protein sequence ID" value="SLN11391.1"/>
    <property type="molecule type" value="Genomic_DNA"/>
</dbReference>
<protein>
    <recommendedName>
        <fullName evidence="3">Sulfotransferase family protein</fullName>
    </recommendedName>
</protein>
<evidence type="ECO:0000313" key="1">
    <source>
        <dbReference type="EMBL" id="SLN11391.1"/>
    </source>
</evidence>
<evidence type="ECO:0000313" key="2">
    <source>
        <dbReference type="Proteomes" id="UP000193207"/>
    </source>
</evidence>
<evidence type="ECO:0008006" key="3">
    <source>
        <dbReference type="Google" id="ProtNLM"/>
    </source>
</evidence>